<dbReference type="RefSeq" id="XP_050468729.1">
    <property type="nucleotide sequence ID" value="XM_050612861.1"/>
</dbReference>
<organism evidence="2 3">
    <name type="scientific">Emericella nidulans (strain FGSC A4 / ATCC 38163 / CBS 112.46 / NRRL 194 / M139)</name>
    <name type="common">Aspergillus nidulans</name>
    <dbReference type="NCBI Taxonomy" id="227321"/>
    <lineage>
        <taxon>Eukaryota</taxon>
        <taxon>Fungi</taxon>
        <taxon>Dikarya</taxon>
        <taxon>Ascomycota</taxon>
        <taxon>Pezizomycotina</taxon>
        <taxon>Eurotiomycetes</taxon>
        <taxon>Eurotiomycetidae</taxon>
        <taxon>Eurotiales</taxon>
        <taxon>Aspergillaceae</taxon>
        <taxon>Aspergillus</taxon>
        <taxon>Aspergillus subgen. Nidulantes</taxon>
    </lineage>
</organism>
<gene>
    <name evidence="2" type="ORF">ANIA_11314</name>
</gene>
<dbReference type="GeneID" id="74896918"/>
<proteinExistence type="predicted"/>
<sequence>MPTESQTTSRPAATQGGNEGLGHVDMDRPADTIYGFHSLKQQKNAAEDKYTSRAMGSAEQEPLEGDKEDTSFMNHKPGGAGTLPGYISSIGD</sequence>
<dbReference type="OrthoDB" id="4504900at2759"/>
<dbReference type="STRING" id="227321.C8VPD2"/>
<feature type="region of interest" description="Disordered" evidence="1">
    <location>
        <begin position="43"/>
        <end position="92"/>
    </location>
</feature>
<reference evidence="3" key="2">
    <citation type="journal article" date="2009" name="Fungal Genet. Biol.">
        <title>The 2008 update of the Aspergillus nidulans genome annotation: a community effort.</title>
        <authorList>
            <person name="Wortman J.R."/>
            <person name="Gilsenan J.M."/>
            <person name="Joardar V."/>
            <person name="Deegan J."/>
            <person name="Clutterbuck J."/>
            <person name="Andersen M.R."/>
            <person name="Archer D."/>
            <person name="Bencina M."/>
            <person name="Braus G."/>
            <person name="Coutinho P."/>
            <person name="von Dohren H."/>
            <person name="Doonan J."/>
            <person name="Driessen A.J."/>
            <person name="Durek P."/>
            <person name="Espeso E."/>
            <person name="Fekete E."/>
            <person name="Flipphi M."/>
            <person name="Estrada C.G."/>
            <person name="Geysens S."/>
            <person name="Goldman G."/>
            <person name="de Groot P.W."/>
            <person name="Hansen K."/>
            <person name="Harris S.D."/>
            <person name="Heinekamp T."/>
            <person name="Helmstaedt K."/>
            <person name="Henrissat B."/>
            <person name="Hofmann G."/>
            <person name="Homan T."/>
            <person name="Horio T."/>
            <person name="Horiuchi H."/>
            <person name="James S."/>
            <person name="Jones M."/>
            <person name="Karaffa L."/>
            <person name="Karanyi Z."/>
            <person name="Kato M."/>
            <person name="Keller N."/>
            <person name="Kelly D.E."/>
            <person name="Kiel J.A."/>
            <person name="Kim J.M."/>
            <person name="van der Klei I.J."/>
            <person name="Klis F.M."/>
            <person name="Kovalchuk A."/>
            <person name="Krasevec N."/>
            <person name="Kubicek C.P."/>
            <person name="Liu B."/>
            <person name="Maccabe A."/>
            <person name="Meyer V."/>
            <person name="Mirabito P."/>
            <person name="Miskei M."/>
            <person name="Mos M."/>
            <person name="Mullins J."/>
            <person name="Nelson D.R."/>
            <person name="Nielsen J."/>
            <person name="Oakley B.R."/>
            <person name="Osmani S.A."/>
            <person name="Pakula T."/>
            <person name="Paszewski A."/>
            <person name="Paulsen I."/>
            <person name="Pilsyk S."/>
            <person name="Pocsi I."/>
            <person name="Punt P.J."/>
            <person name="Ram A.F."/>
            <person name="Ren Q."/>
            <person name="Robellet X."/>
            <person name="Robson G."/>
            <person name="Seiboth B."/>
            <person name="van Solingen P."/>
            <person name="Specht T."/>
            <person name="Sun J."/>
            <person name="Taheri-Talesh N."/>
            <person name="Takeshita N."/>
            <person name="Ussery D."/>
            <person name="vanKuyk P.A."/>
            <person name="Visser H."/>
            <person name="van de Vondervoort P.J."/>
            <person name="de Vries R.P."/>
            <person name="Walton J."/>
            <person name="Xiang X."/>
            <person name="Xiong Y."/>
            <person name="Zeng A.P."/>
            <person name="Brandt B.W."/>
            <person name="Cornell M.J."/>
            <person name="van den Hondel C.A."/>
            <person name="Visser J."/>
            <person name="Oliver S.G."/>
            <person name="Turner G."/>
        </authorList>
    </citation>
    <scope>GENOME REANNOTATION</scope>
    <source>
        <strain evidence="3">FGSC A4 / ATCC 38163 / CBS 112.46 / NRRL 194 / M139</strain>
    </source>
</reference>
<dbReference type="Proteomes" id="UP000000560">
    <property type="component" value="Chromosome VII"/>
</dbReference>
<evidence type="ECO:0000313" key="2">
    <source>
        <dbReference type="EMBL" id="CBF85538.1"/>
    </source>
</evidence>
<feature type="compositionally biased region" description="Polar residues" evidence="1">
    <location>
        <begin position="1"/>
        <end position="16"/>
    </location>
</feature>
<dbReference type="AlphaFoldDB" id="C8VPD2"/>
<feature type="region of interest" description="Disordered" evidence="1">
    <location>
        <begin position="1"/>
        <end position="29"/>
    </location>
</feature>
<dbReference type="HOGENOM" id="CLU_2413251_0_0_1"/>
<dbReference type="KEGG" id="ani:ANIA_11314"/>
<dbReference type="InParanoid" id="C8VPD2"/>
<name>C8VPD2_EMENI</name>
<accession>C8VPD2</accession>
<keyword evidence="3" id="KW-1185">Reference proteome</keyword>
<reference evidence="3" key="1">
    <citation type="journal article" date="2005" name="Nature">
        <title>Sequencing of Aspergillus nidulans and comparative analysis with A. fumigatus and A. oryzae.</title>
        <authorList>
            <person name="Galagan J.E."/>
            <person name="Calvo S.E."/>
            <person name="Cuomo C."/>
            <person name="Ma L.J."/>
            <person name="Wortman J.R."/>
            <person name="Batzoglou S."/>
            <person name="Lee S.I."/>
            <person name="Basturkmen M."/>
            <person name="Spevak C.C."/>
            <person name="Clutterbuck J."/>
            <person name="Kapitonov V."/>
            <person name="Jurka J."/>
            <person name="Scazzocchio C."/>
            <person name="Farman M."/>
            <person name="Butler J."/>
            <person name="Purcell S."/>
            <person name="Harris S."/>
            <person name="Braus G.H."/>
            <person name="Draht O."/>
            <person name="Busch S."/>
            <person name="D'Enfert C."/>
            <person name="Bouchier C."/>
            <person name="Goldman G.H."/>
            <person name="Bell-Pedersen D."/>
            <person name="Griffiths-Jones S."/>
            <person name="Doonan J.H."/>
            <person name="Yu J."/>
            <person name="Vienken K."/>
            <person name="Pain A."/>
            <person name="Freitag M."/>
            <person name="Selker E.U."/>
            <person name="Archer D.B."/>
            <person name="Penalva M.A."/>
            <person name="Oakley B.R."/>
            <person name="Momany M."/>
            <person name="Tanaka T."/>
            <person name="Kumagai T."/>
            <person name="Asai K."/>
            <person name="Machida M."/>
            <person name="Nierman W.C."/>
            <person name="Denning D.W."/>
            <person name="Caddick M."/>
            <person name="Hynes M."/>
            <person name="Paoletti M."/>
            <person name="Fischer R."/>
            <person name="Miller B."/>
            <person name="Dyer P."/>
            <person name="Sachs M.S."/>
            <person name="Osmani S.A."/>
            <person name="Birren B.W."/>
        </authorList>
    </citation>
    <scope>NUCLEOTIDE SEQUENCE [LARGE SCALE GENOMIC DNA]</scope>
    <source>
        <strain evidence="3">FGSC A4 / ATCC 38163 / CBS 112.46 / NRRL 194 / M139</strain>
    </source>
</reference>
<dbReference type="EMBL" id="BN001307">
    <property type="protein sequence ID" value="CBF85538.1"/>
    <property type="molecule type" value="Genomic_DNA"/>
</dbReference>
<dbReference type="OMA" id="EHQTTNA"/>
<protein>
    <submittedName>
        <fullName evidence="2">Uncharacterized protein</fullName>
    </submittedName>
</protein>
<evidence type="ECO:0000256" key="1">
    <source>
        <dbReference type="SAM" id="MobiDB-lite"/>
    </source>
</evidence>
<evidence type="ECO:0000313" key="3">
    <source>
        <dbReference type="Proteomes" id="UP000000560"/>
    </source>
</evidence>